<evidence type="ECO:0000259" key="3">
    <source>
        <dbReference type="Pfam" id="PF23585"/>
    </source>
</evidence>
<evidence type="ECO:0000256" key="2">
    <source>
        <dbReference type="SAM" id="SignalP"/>
    </source>
</evidence>
<accession>A0A4P9XIC9</accession>
<feature type="compositionally biased region" description="Low complexity" evidence="1">
    <location>
        <begin position="118"/>
        <end position="128"/>
    </location>
</feature>
<gene>
    <name evidence="4" type="ORF">THASP1DRAFT_26063</name>
</gene>
<evidence type="ECO:0000313" key="4">
    <source>
        <dbReference type="EMBL" id="RKP05442.1"/>
    </source>
</evidence>
<feature type="signal peptide" evidence="2">
    <location>
        <begin position="1"/>
        <end position="31"/>
    </location>
</feature>
<organism evidence="4 5">
    <name type="scientific">Thamnocephalis sphaerospora</name>
    <dbReference type="NCBI Taxonomy" id="78915"/>
    <lineage>
        <taxon>Eukaryota</taxon>
        <taxon>Fungi</taxon>
        <taxon>Fungi incertae sedis</taxon>
        <taxon>Zoopagomycota</taxon>
        <taxon>Zoopagomycotina</taxon>
        <taxon>Zoopagomycetes</taxon>
        <taxon>Zoopagales</taxon>
        <taxon>Sigmoideomycetaceae</taxon>
        <taxon>Thamnocephalis</taxon>
    </lineage>
</organism>
<sequence length="301" mass="33264">MKAHPLSSWFLLAALIVALAVLCERVHPARADQLVIYRRDKNGDKKNQDEKTSDDKKNQGEKTSDDKKSQGEKTSNDKKSNDGKNAKDKNANNAKHGTNTTRQDDDDSNGQDGEKSSDGSSKPDGSNNKNSTYPGRLIITDPILFESVVPRFVIGSSIVFKWKYDEYLRFPPENLTIEATGPGRRIYTLAANISGETTEFKWDTLDWDDTKDGPLQEYAHYQLVIYDERGRDAPPESGKLLTYRGTAFALTNGGVMTMCLACLSAGTRRWAIERSSGPLAWLGHVEMTVFGLLLAGVGLLA</sequence>
<dbReference type="InterPro" id="IPR055561">
    <property type="entry name" value="DUF7137"/>
</dbReference>
<dbReference type="STRING" id="78915.A0A4P9XIC9"/>
<protein>
    <recommendedName>
        <fullName evidence="3">DUF7137 domain-containing protein</fullName>
    </recommendedName>
</protein>
<dbReference type="Pfam" id="PF23585">
    <property type="entry name" value="DUF7137"/>
    <property type="match status" value="1"/>
</dbReference>
<proteinExistence type="predicted"/>
<evidence type="ECO:0000256" key="1">
    <source>
        <dbReference type="SAM" id="MobiDB-lite"/>
    </source>
</evidence>
<dbReference type="PANTHER" id="PTHR42028:SF1">
    <property type="entry name" value="YALI0E30657P"/>
    <property type="match status" value="1"/>
</dbReference>
<dbReference type="OrthoDB" id="2435509at2759"/>
<evidence type="ECO:0000313" key="5">
    <source>
        <dbReference type="Proteomes" id="UP000271241"/>
    </source>
</evidence>
<name>A0A4P9XIC9_9FUNG</name>
<dbReference type="Proteomes" id="UP000271241">
    <property type="component" value="Unassembled WGS sequence"/>
</dbReference>
<reference evidence="5" key="1">
    <citation type="journal article" date="2018" name="Nat. Microbiol.">
        <title>Leveraging single-cell genomics to expand the fungal tree of life.</title>
        <authorList>
            <person name="Ahrendt S.R."/>
            <person name="Quandt C.A."/>
            <person name="Ciobanu D."/>
            <person name="Clum A."/>
            <person name="Salamov A."/>
            <person name="Andreopoulos B."/>
            <person name="Cheng J.F."/>
            <person name="Woyke T."/>
            <person name="Pelin A."/>
            <person name="Henrissat B."/>
            <person name="Reynolds N.K."/>
            <person name="Benny G.L."/>
            <person name="Smith M.E."/>
            <person name="James T.Y."/>
            <person name="Grigoriev I.V."/>
        </authorList>
    </citation>
    <scope>NUCLEOTIDE SEQUENCE [LARGE SCALE GENOMIC DNA]</scope>
    <source>
        <strain evidence="5">RSA 1356</strain>
    </source>
</reference>
<dbReference type="PANTHER" id="PTHR42028">
    <property type="entry name" value="CHROMOSOME 1, WHOLE GENOME SHOTGUN SEQUENCE"/>
    <property type="match status" value="1"/>
</dbReference>
<feature type="region of interest" description="Disordered" evidence="1">
    <location>
        <begin position="42"/>
        <end position="135"/>
    </location>
</feature>
<keyword evidence="5" id="KW-1185">Reference proteome</keyword>
<keyword evidence="2" id="KW-0732">Signal</keyword>
<dbReference type="EMBL" id="KZ993129">
    <property type="protein sequence ID" value="RKP05442.1"/>
    <property type="molecule type" value="Genomic_DNA"/>
</dbReference>
<dbReference type="AlphaFoldDB" id="A0A4P9XIC9"/>
<feature type="chain" id="PRO_5020536177" description="DUF7137 domain-containing protein" evidence="2">
    <location>
        <begin position="32"/>
        <end position="301"/>
    </location>
</feature>
<feature type="compositionally biased region" description="Basic and acidic residues" evidence="1">
    <location>
        <begin position="42"/>
        <end position="90"/>
    </location>
</feature>
<feature type="domain" description="DUF7137" evidence="3">
    <location>
        <begin position="133"/>
        <end position="250"/>
    </location>
</feature>